<dbReference type="SUPFAM" id="SSF51197">
    <property type="entry name" value="Clavaminate synthase-like"/>
    <property type="match status" value="1"/>
</dbReference>
<reference evidence="4 5" key="1">
    <citation type="journal article" date="2023" name="Commun. Biol.">
        <title>Genome analysis of Parmales, the sister group of diatoms, reveals the evolutionary specialization of diatoms from phago-mixotrophs to photoautotrophs.</title>
        <authorList>
            <person name="Ban H."/>
            <person name="Sato S."/>
            <person name="Yoshikawa S."/>
            <person name="Yamada K."/>
            <person name="Nakamura Y."/>
            <person name="Ichinomiya M."/>
            <person name="Sato N."/>
            <person name="Blanc-Mathieu R."/>
            <person name="Endo H."/>
            <person name="Kuwata A."/>
            <person name="Ogata H."/>
        </authorList>
    </citation>
    <scope>NUCLEOTIDE SEQUENCE [LARGE SCALE GENOMIC DNA]</scope>
</reference>
<accession>A0ABQ6MEM6</accession>
<gene>
    <name evidence="4" type="ORF">TeGR_g6912</name>
</gene>
<keyword evidence="5" id="KW-1185">Reference proteome</keyword>
<evidence type="ECO:0000313" key="4">
    <source>
        <dbReference type="EMBL" id="GMI24934.1"/>
    </source>
</evidence>
<dbReference type="PROSITE" id="PS51184">
    <property type="entry name" value="JMJC"/>
    <property type="match status" value="1"/>
</dbReference>
<dbReference type="EMBL" id="BRYB01002753">
    <property type="protein sequence ID" value="GMI24934.1"/>
    <property type="molecule type" value="Genomic_DNA"/>
</dbReference>
<dbReference type="Gene3D" id="3.10.330.20">
    <property type="match status" value="1"/>
</dbReference>
<sequence>MDFGQPHTVSPSATSRSGLAPPAPPPAGCPPLSRLNHAACAQALRSAFGPAPPGAPLSAESFPDSQLPRSKVITAGSLVVIFESHASLSFAYASPGAVISNRSGVFHHDDFLGEPWGSRLQSRASDGEVTLLRPTSELWSASLPHRTQIVHQARLAAPGFNYAPPFSAGGAPSPASAASGASYETVDMKAGDFLYFPAGMWHSVETTEPGVSVNVSLMGTTYAELYCAALQHLLSADAGWREVVVDGVEGGAAGRLGELIRERLPEAVRTLKAGMVLPPAMTAAGGEGEDEDGEEEGGGDGWEEAGSDDEKEKEEVERGGIDDEPAVDVTDDFPHETALERGDELVPNPLCNVLRAADLRYFKGLEPAGEEEEEEEEAEGFTRVVANLNYAGDSSNEALESSVRQVLLVPDALAEKMGDAEMDPPLTFGGERPELQWLHHFGVLVRKEEE</sequence>
<feature type="region of interest" description="Disordered" evidence="2">
    <location>
        <begin position="279"/>
        <end position="329"/>
    </location>
</feature>
<dbReference type="Gene3D" id="2.60.120.650">
    <property type="entry name" value="Cupin"/>
    <property type="match status" value="1"/>
</dbReference>
<name>A0ABQ6MEM6_9STRA</name>
<evidence type="ECO:0000259" key="3">
    <source>
        <dbReference type="PROSITE" id="PS51184"/>
    </source>
</evidence>
<dbReference type="SUPFAM" id="SSF53335">
    <property type="entry name" value="S-adenosyl-L-methionine-dependent methyltransferases"/>
    <property type="match status" value="1"/>
</dbReference>
<organism evidence="4 5">
    <name type="scientific">Tetraparma gracilis</name>
    <dbReference type="NCBI Taxonomy" id="2962635"/>
    <lineage>
        <taxon>Eukaryota</taxon>
        <taxon>Sar</taxon>
        <taxon>Stramenopiles</taxon>
        <taxon>Ochrophyta</taxon>
        <taxon>Bolidophyceae</taxon>
        <taxon>Parmales</taxon>
        <taxon>Triparmaceae</taxon>
        <taxon>Tetraparma</taxon>
    </lineage>
</organism>
<proteinExistence type="predicted"/>
<dbReference type="InterPro" id="IPR029063">
    <property type="entry name" value="SAM-dependent_MTases_sf"/>
</dbReference>
<protein>
    <recommendedName>
        <fullName evidence="1">tRNA (adenine(58)-N(1))-methyltransferase</fullName>
        <ecNumber evidence="1">2.1.1.220</ecNumber>
    </recommendedName>
</protein>
<dbReference type="InterPro" id="IPR003347">
    <property type="entry name" value="JmjC_dom"/>
</dbReference>
<feature type="compositionally biased region" description="Basic and acidic residues" evidence="2">
    <location>
        <begin position="308"/>
        <end position="321"/>
    </location>
</feature>
<evidence type="ECO:0000256" key="2">
    <source>
        <dbReference type="SAM" id="MobiDB-lite"/>
    </source>
</evidence>
<dbReference type="InterPro" id="IPR014816">
    <property type="entry name" value="tRNA_MeTrfase_Gcd14"/>
</dbReference>
<dbReference type="PANTHER" id="PTHR12133:SF2">
    <property type="entry name" value="TRNA (ADENINE(58)-N(1))-METHYLTRANSFERASE CATALYTIC SUBUNIT TRMT61A"/>
    <property type="match status" value="1"/>
</dbReference>
<feature type="region of interest" description="Disordered" evidence="2">
    <location>
        <begin position="1"/>
        <end position="30"/>
    </location>
</feature>
<dbReference type="Pfam" id="PF08007">
    <property type="entry name" value="JmjC_2"/>
    <property type="match status" value="1"/>
</dbReference>
<dbReference type="Proteomes" id="UP001165060">
    <property type="component" value="Unassembled WGS sequence"/>
</dbReference>
<evidence type="ECO:0000313" key="5">
    <source>
        <dbReference type="Proteomes" id="UP001165060"/>
    </source>
</evidence>
<comment type="caution">
    <text evidence="4">The sequence shown here is derived from an EMBL/GenBank/DDBJ whole genome shotgun (WGS) entry which is preliminary data.</text>
</comment>
<dbReference type="PANTHER" id="PTHR12133">
    <property type="entry name" value="TRNA (ADENINE(58)-N(1))-METHYLTRANSFERASE"/>
    <property type="match status" value="1"/>
</dbReference>
<feature type="domain" description="JmjC" evidence="3">
    <location>
        <begin position="56"/>
        <end position="234"/>
    </location>
</feature>
<dbReference type="EC" id="2.1.1.220" evidence="1"/>
<feature type="compositionally biased region" description="Acidic residues" evidence="2">
    <location>
        <begin position="287"/>
        <end position="307"/>
    </location>
</feature>
<evidence type="ECO:0000256" key="1">
    <source>
        <dbReference type="ARBA" id="ARBA00012796"/>
    </source>
</evidence>